<evidence type="ECO:0000256" key="3">
    <source>
        <dbReference type="ARBA" id="ARBA00023237"/>
    </source>
</evidence>
<feature type="domain" description="FecR protein" evidence="6">
    <location>
        <begin position="65"/>
        <end position="160"/>
    </location>
</feature>
<evidence type="ECO:0000259" key="5">
    <source>
        <dbReference type="Pfam" id="PF00593"/>
    </source>
</evidence>
<dbReference type="SUPFAM" id="SSF56935">
    <property type="entry name" value="Porins"/>
    <property type="match status" value="1"/>
</dbReference>
<dbReference type="Gene3D" id="1.25.40.10">
    <property type="entry name" value="Tetratricopeptide repeat domain"/>
    <property type="match status" value="2"/>
</dbReference>
<evidence type="ECO:0000313" key="8">
    <source>
        <dbReference type="Proteomes" id="UP000182840"/>
    </source>
</evidence>
<feature type="domain" description="TonB-dependent receptor-like beta-barrel" evidence="5">
    <location>
        <begin position="814"/>
        <end position="1203"/>
    </location>
</feature>
<dbReference type="STRING" id="1670800.BSQ44_00930"/>
<name>A0A1L3SL36_9HYPH</name>
<gene>
    <name evidence="7" type="ORF">BSQ44_00930</name>
</gene>
<comment type="subcellular location">
    <subcellularLocation>
        <location evidence="1">Cell outer membrane</location>
    </subcellularLocation>
</comment>
<keyword evidence="2" id="KW-0472">Membrane</keyword>
<accession>A0A1L3SL36</accession>
<dbReference type="Pfam" id="PF00593">
    <property type="entry name" value="TonB_dep_Rec_b-barrel"/>
    <property type="match status" value="1"/>
</dbReference>
<proteinExistence type="predicted"/>
<dbReference type="InterPro" id="IPR036942">
    <property type="entry name" value="Beta-barrel_TonB_sf"/>
</dbReference>
<protein>
    <submittedName>
        <fullName evidence="7">TonB-dependent receptor</fullName>
    </submittedName>
</protein>
<dbReference type="OrthoDB" id="7810516at2"/>
<dbReference type="Gene3D" id="2.40.170.20">
    <property type="entry name" value="TonB-dependent receptor, beta-barrel domain"/>
    <property type="match status" value="1"/>
</dbReference>
<dbReference type="PANTHER" id="PTHR38731">
    <property type="entry name" value="LIPL45-RELATED LIPOPROTEIN-RELATED"/>
    <property type="match status" value="1"/>
</dbReference>
<evidence type="ECO:0000256" key="2">
    <source>
        <dbReference type="ARBA" id="ARBA00023136"/>
    </source>
</evidence>
<dbReference type="SMART" id="SM00028">
    <property type="entry name" value="TPR"/>
    <property type="match status" value="6"/>
</dbReference>
<organism evidence="7 8">
    <name type="scientific">Aquibium oceanicum</name>
    <dbReference type="NCBI Taxonomy" id="1670800"/>
    <lineage>
        <taxon>Bacteria</taxon>
        <taxon>Pseudomonadati</taxon>
        <taxon>Pseudomonadota</taxon>
        <taxon>Alphaproteobacteria</taxon>
        <taxon>Hyphomicrobiales</taxon>
        <taxon>Phyllobacteriaceae</taxon>
        <taxon>Aquibium</taxon>
    </lineage>
</organism>
<evidence type="ECO:0000256" key="4">
    <source>
        <dbReference type="PROSITE-ProRule" id="PRU00339"/>
    </source>
</evidence>
<dbReference type="RefSeq" id="WP_072601516.1">
    <property type="nucleotide sequence ID" value="NZ_CP018171.1"/>
</dbReference>
<dbReference type="AlphaFoldDB" id="A0A1L3SL36"/>
<dbReference type="Proteomes" id="UP000182840">
    <property type="component" value="Chromosome"/>
</dbReference>
<dbReference type="Gene3D" id="2.60.120.1440">
    <property type="match status" value="1"/>
</dbReference>
<reference evidence="8" key="1">
    <citation type="submission" date="2016-11" db="EMBL/GenBank/DDBJ databases">
        <title>Mesorhizobium oceanicum sp. nov., isolated from deep seawater in South China Sea.</title>
        <authorList>
            <person name="Fu G.-Y."/>
        </authorList>
    </citation>
    <scope>NUCLEOTIDE SEQUENCE [LARGE SCALE GENOMIC DNA]</scope>
    <source>
        <strain evidence="8">B7</strain>
    </source>
</reference>
<evidence type="ECO:0000259" key="6">
    <source>
        <dbReference type="Pfam" id="PF04773"/>
    </source>
</evidence>
<dbReference type="InterPro" id="IPR011990">
    <property type="entry name" value="TPR-like_helical_dom_sf"/>
</dbReference>
<dbReference type="KEGG" id="meso:BSQ44_00930"/>
<sequence>MRRYFLGVAAVCVMAGIEPALSEVLVRKAPPAGSVIARKVGEEARFIEISDWRTVELDQDLLPGDVLRTNALGQLAILFSDRTQVRIGRNTTLVVKNVGGTGDTLLDLQGGTLWARAERGGEGLTVEAPAASAAIRGTDWTMSVDADGRTSLVVLEGLVEFSNEFGSVSVAEGEGAVASIGQAPSKIVIVDSDDREQMLFHLTLRGAFVWMPASPLRAPDMRQEHARLTAVPEAARSAEDWVTLAETSRSFGEPAFSRSAADRARTLTLTPQQTARLDLLDALRAGSEQRYEEAARLFERAAPRLSGARRAAALYGGYFARALAYPDRVEQPPAIGDGGPQAALAQAWAAGFLRDIAAATDILREAERRFPDDPTLPAARAWLSMLLDDREQMKEAIDRALSIDPDDTTALEARAHYRADIESNLEGALEDLERAAGISPGSSTIWNAIGLVQSARDANREAEKAFLRSIELDPYDPVGYANLAIFYLDHDRTRDAKRLIDRAIEIDPSFDIALVARGRYHLQTGDIDAAIEDLLAGTTANPAYAQGLLLLAGGHYEAGEREPAEQALENADRLDPNDPVTSIVETAIAIDDYDSDRAIASAQEALRRARARGGDYSTLSANRDEGSLLNNAFRLQGLDAWGRFYGDAVFDPFEGAALVDQAVSGTSDPFVNQLRFGDNPVEPSPGDFGFSSLFQGLLMSPEMLSGRSRSANLFRRPFFEGSVGAGFTDTGDDTGWIGKAEIQGFSTTPVPWSVYAEFDMRETDEFRERIEPAGDIPYVGFDLGTDIVSGLGYATVRPTLDDRIVTYLNVSRPEDRLSNALTLLDRRVYGFDGIAYDRAIGSEGIEGGVGWSHTFAYRNVLNAAYFASDVKQTNSEDILSFFDFGQGPEPIALRDYDVSARQRTHVGALSHSLGLGDLTLRYGVEGGTIGVSRTERLYENPPDKETTLSQAYDVGFGRAYIDAVYEFGPDLKAEAALFGTWFGGPLDVERLEPRLGVAWAPAQGQWLRATYSRESEALTTTTLAPVAVLGLQPNAAPLDVGGYVDTFAARWDAEWSHRFFTSVDYQHQELYGLSIPVPASLTPIGAGDGFEDGRIDRISATANLHLGHGFGLFGTAAWSDSENRTTGATFGSALPFVPELSGRAGITFVHPSNLKVTLSATYVGERVGDAAGTRLDDYWTADAALTWEPLDKRFALELAGYNLFDEKFDAAANTPGWGRSFVGTFKVRF</sequence>
<dbReference type="InterPro" id="IPR000531">
    <property type="entry name" value="Beta-barrel_TonB"/>
</dbReference>
<keyword evidence="4" id="KW-0802">TPR repeat</keyword>
<keyword evidence="7" id="KW-0675">Receptor</keyword>
<keyword evidence="3" id="KW-0998">Cell outer membrane</keyword>
<dbReference type="InterPro" id="IPR006860">
    <property type="entry name" value="FecR"/>
</dbReference>
<feature type="repeat" description="TPR" evidence="4">
    <location>
        <begin position="443"/>
        <end position="476"/>
    </location>
</feature>
<dbReference type="SUPFAM" id="SSF48452">
    <property type="entry name" value="TPR-like"/>
    <property type="match status" value="1"/>
</dbReference>
<evidence type="ECO:0000313" key="7">
    <source>
        <dbReference type="EMBL" id="APH70103.1"/>
    </source>
</evidence>
<dbReference type="InterPro" id="IPR019734">
    <property type="entry name" value="TPR_rpt"/>
</dbReference>
<dbReference type="PROSITE" id="PS50005">
    <property type="entry name" value="TPR"/>
    <property type="match status" value="2"/>
</dbReference>
<dbReference type="EMBL" id="CP018171">
    <property type="protein sequence ID" value="APH70103.1"/>
    <property type="molecule type" value="Genomic_DNA"/>
</dbReference>
<evidence type="ECO:0000256" key="1">
    <source>
        <dbReference type="ARBA" id="ARBA00004442"/>
    </source>
</evidence>
<keyword evidence="8" id="KW-1185">Reference proteome</keyword>
<feature type="repeat" description="TPR" evidence="4">
    <location>
        <begin position="477"/>
        <end position="510"/>
    </location>
</feature>
<dbReference type="GO" id="GO:0009279">
    <property type="term" value="C:cell outer membrane"/>
    <property type="evidence" value="ECO:0007669"/>
    <property type="project" value="UniProtKB-SubCell"/>
</dbReference>
<dbReference type="Pfam" id="PF04773">
    <property type="entry name" value="FecR"/>
    <property type="match status" value="1"/>
</dbReference>